<dbReference type="PROSITE" id="PS01124">
    <property type="entry name" value="HTH_ARAC_FAMILY_2"/>
    <property type="match status" value="1"/>
</dbReference>
<dbReference type="SUPFAM" id="SSF46689">
    <property type="entry name" value="Homeodomain-like"/>
    <property type="match status" value="2"/>
</dbReference>
<keyword evidence="6" id="KW-1185">Reference proteome</keyword>
<dbReference type="Gene3D" id="2.60.120.10">
    <property type="entry name" value="Jelly Rolls"/>
    <property type="match status" value="1"/>
</dbReference>
<dbReference type="GO" id="GO:0043565">
    <property type="term" value="F:sequence-specific DNA binding"/>
    <property type="evidence" value="ECO:0007669"/>
    <property type="project" value="InterPro"/>
</dbReference>
<dbReference type="Pfam" id="PF12833">
    <property type="entry name" value="HTH_18"/>
    <property type="match status" value="1"/>
</dbReference>
<dbReference type="PANTHER" id="PTHR46796">
    <property type="entry name" value="HTH-TYPE TRANSCRIPTIONAL ACTIVATOR RHAS-RELATED"/>
    <property type="match status" value="1"/>
</dbReference>
<keyword evidence="1" id="KW-0805">Transcription regulation</keyword>
<dbReference type="GO" id="GO:0003700">
    <property type="term" value="F:DNA-binding transcription factor activity"/>
    <property type="evidence" value="ECO:0007669"/>
    <property type="project" value="InterPro"/>
</dbReference>
<name>A0A398CSC1_9BACL</name>
<evidence type="ECO:0000256" key="2">
    <source>
        <dbReference type="ARBA" id="ARBA00023125"/>
    </source>
</evidence>
<dbReference type="CDD" id="cd02208">
    <property type="entry name" value="cupin_RmlC-like"/>
    <property type="match status" value="1"/>
</dbReference>
<dbReference type="Gene3D" id="1.10.10.60">
    <property type="entry name" value="Homeodomain-like"/>
    <property type="match status" value="2"/>
</dbReference>
<evidence type="ECO:0000313" key="6">
    <source>
        <dbReference type="Proteomes" id="UP000266340"/>
    </source>
</evidence>
<dbReference type="SUPFAM" id="SSF51182">
    <property type="entry name" value="RmlC-like cupins"/>
    <property type="match status" value="1"/>
</dbReference>
<evidence type="ECO:0000256" key="3">
    <source>
        <dbReference type="ARBA" id="ARBA00023163"/>
    </source>
</evidence>
<dbReference type="EMBL" id="QXJM01000039">
    <property type="protein sequence ID" value="RIE01844.1"/>
    <property type="molecule type" value="Genomic_DNA"/>
</dbReference>
<dbReference type="PRINTS" id="PR00032">
    <property type="entry name" value="HTHARAC"/>
</dbReference>
<keyword evidence="2" id="KW-0238">DNA-binding</keyword>
<feature type="domain" description="HTH araC/xylS-type" evidence="4">
    <location>
        <begin position="169"/>
        <end position="267"/>
    </location>
</feature>
<dbReference type="InterPro" id="IPR014710">
    <property type="entry name" value="RmlC-like_jellyroll"/>
</dbReference>
<dbReference type="Proteomes" id="UP000266340">
    <property type="component" value="Unassembled WGS sequence"/>
</dbReference>
<reference evidence="5 6" key="1">
    <citation type="submission" date="2018-09" db="EMBL/GenBank/DDBJ databases">
        <title>Cohnella cavernae sp. nov., isolated from a karst cave.</title>
        <authorList>
            <person name="Zhu H."/>
        </authorList>
    </citation>
    <scope>NUCLEOTIDE SEQUENCE [LARGE SCALE GENOMIC DNA]</scope>
    <source>
        <strain evidence="5 6">K2E09-144</strain>
    </source>
</reference>
<dbReference type="InterPro" id="IPR020449">
    <property type="entry name" value="Tscrpt_reg_AraC-type_HTH"/>
</dbReference>
<organism evidence="5 6">
    <name type="scientific">Cohnella faecalis</name>
    <dbReference type="NCBI Taxonomy" id="2315694"/>
    <lineage>
        <taxon>Bacteria</taxon>
        <taxon>Bacillati</taxon>
        <taxon>Bacillota</taxon>
        <taxon>Bacilli</taxon>
        <taxon>Bacillales</taxon>
        <taxon>Paenibacillaceae</taxon>
        <taxon>Cohnella</taxon>
    </lineage>
</organism>
<dbReference type="SMART" id="SM00342">
    <property type="entry name" value="HTH_ARAC"/>
    <property type="match status" value="1"/>
</dbReference>
<evidence type="ECO:0000259" key="4">
    <source>
        <dbReference type="PROSITE" id="PS01124"/>
    </source>
</evidence>
<keyword evidence="3" id="KW-0804">Transcription</keyword>
<accession>A0A398CSC1</accession>
<comment type="caution">
    <text evidence="5">The sequence shown here is derived from an EMBL/GenBank/DDBJ whole genome shotgun (WGS) entry which is preliminary data.</text>
</comment>
<protein>
    <submittedName>
        <fullName evidence="5">AraC family transcriptional regulator</fullName>
    </submittedName>
</protein>
<dbReference type="InterPro" id="IPR011051">
    <property type="entry name" value="RmlC_Cupin_sf"/>
</dbReference>
<evidence type="ECO:0000256" key="1">
    <source>
        <dbReference type="ARBA" id="ARBA00023015"/>
    </source>
</evidence>
<evidence type="ECO:0000313" key="5">
    <source>
        <dbReference type="EMBL" id="RIE01844.1"/>
    </source>
</evidence>
<dbReference type="Pfam" id="PF02311">
    <property type="entry name" value="AraC_binding"/>
    <property type="match status" value="1"/>
</dbReference>
<dbReference type="InterPro" id="IPR009057">
    <property type="entry name" value="Homeodomain-like_sf"/>
</dbReference>
<dbReference type="AlphaFoldDB" id="A0A398CSC1"/>
<dbReference type="InterPro" id="IPR018060">
    <property type="entry name" value="HTH_AraC"/>
</dbReference>
<sequence>MHMQMKLPQLELHRIDEQFDNVPHVHDHHFQVTVPVRGACYFNRENKEYVLNAGESLVLNPSDRHSFRIGPDSGVIIIKVDERSFYPAHLTERVEPAFRHSVDASEFAKQFRKWTTDVFALDQVDPMAAEETESKVLSYLQRMLWADQTDILRGSGTRVNTAQTDRGMARVLEYVHAHYAERLNLDEMAAVAMQSRFYFIRSFKALTGCTPYQYVLRLRVEDAQQRLRRTADTVTDISFALGFSSASQFYRVFAGIVGMSPEKYRSYAKSL</sequence>
<proteinExistence type="predicted"/>
<dbReference type="InterPro" id="IPR003313">
    <property type="entry name" value="AraC-bd"/>
</dbReference>
<gene>
    <name evidence="5" type="ORF">D3H35_13725</name>
</gene>
<dbReference type="InterPro" id="IPR050204">
    <property type="entry name" value="AraC_XylS_family_regulators"/>
</dbReference>